<organism evidence="2 3">
    <name type="scientific">Linnemannia elongata AG-77</name>
    <dbReference type="NCBI Taxonomy" id="1314771"/>
    <lineage>
        <taxon>Eukaryota</taxon>
        <taxon>Fungi</taxon>
        <taxon>Fungi incertae sedis</taxon>
        <taxon>Mucoromycota</taxon>
        <taxon>Mortierellomycotina</taxon>
        <taxon>Mortierellomycetes</taxon>
        <taxon>Mortierellales</taxon>
        <taxon>Mortierellaceae</taxon>
        <taxon>Linnemannia</taxon>
    </lineage>
</organism>
<keyword evidence="1" id="KW-0732">Signal</keyword>
<evidence type="ECO:0000313" key="2">
    <source>
        <dbReference type="EMBL" id="OAQ28557.1"/>
    </source>
</evidence>
<feature type="chain" id="PRO_5008276249" evidence="1">
    <location>
        <begin position="21"/>
        <end position="74"/>
    </location>
</feature>
<accession>A0A197JTF4</accession>
<sequence>MKFLIPSMLLVALAASVTNAIAVPKSVDNGDLSVAATELDKRQTCSVGCNTTDDCRAACGGKFVCHFYAHKCVQ</sequence>
<dbReference type="OrthoDB" id="10275294at2759"/>
<proteinExistence type="predicted"/>
<feature type="signal peptide" evidence="1">
    <location>
        <begin position="1"/>
        <end position="20"/>
    </location>
</feature>
<reference evidence="2 3" key="1">
    <citation type="submission" date="2016-05" db="EMBL/GenBank/DDBJ databases">
        <title>Genome sequencing reveals origins of a unique bacterial endosymbiosis in the earliest lineages of terrestrial Fungi.</title>
        <authorList>
            <consortium name="DOE Joint Genome Institute"/>
            <person name="Uehling J."/>
            <person name="Gryganskyi A."/>
            <person name="Hameed K."/>
            <person name="Tschaplinski T."/>
            <person name="Misztal P."/>
            <person name="Wu S."/>
            <person name="Desiro A."/>
            <person name="Vande Pol N."/>
            <person name="Du Z.-Y."/>
            <person name="Zienkiewicz A."/>
            <person name="Zienkiewicz K."/>
            <person name="Morin E."/>
            <person name="Tisserant E."/>
            <person name="Splivallo R."/>
            <person name="Hainaut M."/>
            <person name="Henrissat B."/>
            <person name="Ohm R."/>
            <person name="Kuo A."/>
            <person name="Yan J."/>
            <person name="Lipzen A."/>
            <person name="Nolan M."/>
            <person name="Labutti K."/>
            <person name="Barry K."/>
            <person name="Goldstein A."/>
            <person name="Labbe J."/>
            <person name="Schadt C."/>
            <person name="Tuskan G."/>
            <person name="Grigoriev I."/>
            <person name="Martin F."/>
            <person name="Vilgalys R."/>
            <person name="Bonito G."/>
        </authorList>
    </citation>
    <scope>NUCLEOTIDE SEQUENCE [LARGE SCALE GENOMIC DNA]</scope>
    <source>
        <strain evidence="2 3">AG-77</strain>
    </source>
</reference>
<dbReference type="EMBL" id="KV442047">
    <property type="protein sequence ID" value="OAQ28557.1"/>
    <property type="molecule type" value="Genomic_DNA"/>
</dbReference>
<protein>
    <submittedName>
        <fullName evidence="2">Uncharacterized protein</fullName>
    </submittedName>
</protein>
<keyword evidence="3" id="KW-1185">Reference proteome</keyword>
<evidence type="ECO:0000256" key="1">
    <source>
        <dbReference type="SAM" id="SignalP"/>
    </source>
</evidence>
<evidence type="ECO:0000313" key="3">
    <source>
        <dbReference type="Proteomes" id="UP000078512"/>
    </source>
</evidence>
<dbReference type="AlphaFoldDB" id="A0A197JTF4"/>
<name>A0A197JTF4_9FUNG</name>
<gene>
    <name evidence="2" type="ORF">K457DRAFT_138652</name>
</gene>
<dbReference type="Proteomes" id="UP000078512">
    <property type="component" value="Unassembled WGS sequence"/>
</dbReference>